<dbReference type="Proteomes" id="UP000031473">
    <property type="component" value="Unassembled WGS sequence"/>
</dbReference>
<dbReference type="PROSITE" id="PS51725">
    <property type="entry name" value="ABM"/>
    <property type="match status" value="1"/>
</dbReference>
<dbReference type="Pfam" id="PF03992">
    <property type="entry name" value="ABM"/>
    <property type="match status" value="1"/>
</dbReference>
<dbReference type="EMBL" id="JSYL01000006">
    <property type="protein sequence ID" value="KIA88682.1"/>
    <property type="molecule type" value="Genomic_DNA"/>
</dbReference>
<evidence type="ECO:0000259" key="1">
    <source>
        <dbReference type="PROSITE" id="PS51725"/>
    </source>
</evidence>
<accession>A0A0C1F681</accession>
<feature type="domain" description="ABM" evidence="1">
    <location>
        <begin position="4"/>
        <end position="94"/>
    </location>
</feature>
<evidence type="ECO:0000313" key="2">
    <source>
        <dbReference type="EMBL" id="KIA88682.1"/>
    </source>
</evidence>
<protein>
    <submittedName>
        <fullName evidence="2">Antibiotic biosynthesis monooxygenase</fullName>
    </submittedName>
</protein>
<organism evidence="2 3">
    <name type="scientific">Kaistella jeonii</name>
    <dbReference type="NCBI Taxonomy" id="266749"/>
    <lineage>
        <taxon>Bacteria</taxon>
        <taxon>Pseudomonadati</taxon>
        <taxon>Bacteroidota</taxon>
        <taxon>Flavobacteriia</taxon>
        <taxon>Flavobacteriales</taxon>
        <taxon>Weeksellaceae</taxon>
        <taxon>Chryseobacterium group</taxon>
        <taxon>Kaistella</taxon>
    </lineage>
</organism>
<proteinExistence type="predicted"/>
<dbReference type="GO" id="GO:0004497">
    <property type="term" value="F:monooxygenase activity"/>
    <property type="evidence" value="ECO:0007669"/>
    <property type="project" value="UniProtKB-KW"/>
</dbReference>
<comment type="caution">
    <text evidence="2">The sequence shown here is derived from an EMBL/GenBank/DDBJ whole genome shotgun (WGS) entry which is preliminary data.</text>
</comment>
<dbReference type="InterPro" id="IPR050744">
    <property type="entry name" value="AI-2_Isomerase_LsrG"/>
</dbReference>
<evidence type="ECO:0000313" key="3">
    <source>
        <dbReference type="Proteomes" id="UP000031473"/>
    </source>
</evidence>
<dbReference type="PANTHER" id="PTHR33336">
    <property type="entry name" value="QUINOL MONOOXYGENASE YGIN-RELATED"/>
    <property type="match status" value="1"/>
</dbReference>
<sequence>MKNLYIVALFHFKENDIMDALELLRKLVIETRKEEGCIQYDLVEDNENKGMFFITEVWESVEHHHQHNGTDHLTQFRIQSVRMLEKSAEVYKGFKTF</sequence>
<dbReference type="OrthoDB" id="9806189at2"/>
<dbReference type="Gene3D" id="3.30.70.100">
    <property type="match status" value="1"/>
</dbReference>
<dbReference type="AlphaFoldDB" id="A0A0C1F681"/>
<dbReference type="SUPFAM" id="SSF54909">
    <property type="entry name" value="Dimeric alpha+beta barrel"/>
    <property type="match status" value="1"/>
</dbReference>
<gene>
    <name evidence="2" type="ORF">OA86_09935</name>
</gene>
<dbReference type="InterPro" id="IPR011008">
    <property type="entry name" value="Dimeric_a/b-barrel"/>
</dbReference>
<dbReference type="RefSeq" id="WP_039352420.1">
    <property type="nucleotide sequence ID" value="NZ_FOLA01000006.1"/>
</dbReference>
<dbReference type="InterPro" id="IPR007138">
    <property type="entry name" value="ABM_dom"/>
</dbReference>
<reference evidence="2 3" key="1">
    <citation type="submission" date="2014-10" db="EMBL/GenBank/DDBJ databases">
        <title>Kaistella jeonii genome.</title>
        <authorList>
            <person name="Clayton J.T."/>
            <person name="Newman J.D."/>
        </authorList>
    </citation>
    <scope>NUCLEOTIDE SEQUENCE [LARGE SCALE GENOMIC DNA]</scope>
    <source>
        <strain evidence="2 3">DSM 17048</strain>
    </source>
</reference>
<dbReference type="STRING" id="266749.SAMN05421876_106130"/>
<keyword evidence="2" id="KW-0560">Oxidoreductase</keyword>
<keyword evidence="3" id="KW-1185">Reference proteome</keyword>
<name>A0A0C1F681_9FLAO</name>
<dbReference type="PANTHER" id="PTHR33336:SF15">
    <property type="entry name" value="ABM DOMAIN-CONTAINING PROTEIN"/>
    <property type="match status" value="1"/>
</dbReference>
<keyword evidence="2" id="KW-0503">Monooxygenase</keyword>